<evidence type="ECO:0000313" key="1">
    <source>
        <dbReference type="EMBL" id="CAB0040570.1"/>
    </source>
</evidence>
<evidence type="ECO:0000313" key="2">
    <source>
        <dbReference type="Proteomes" id="UP000479190"/>
    </source>
</evidence>
<name>A0A6H5IQF3_9HYME</name>
<accession>A0A6H5IQF3</accession>
<dbReference type="AlphaFoldDB" id="A0A6H5IQF3"/>
<dbReference type="Proteomes" id="UP000479190">
    <property type="component" value="Unassembled WGS sequence"/>
</dbReference>
<proteinExistence type="predicted"/>
<sequence>MILNKNLLTNLCNETTIAYDKIEECGSPSESKHYEVVARLADSEMQAAESLQASELGRENSEYDELYNPRKITDLNFLAMMKKHCCVVSQKSLRRSSRSRAIPLPRRHGLYERQSLLSIREVQMYACRCSEKQHGRWPEQHNYFEFLPENRALNEDEEKEVKKLLSLNCAKNQIRDLIREMTGKHVQPKDIQNVAQKIRDPMKNDLTTVVDLLQKKYCKSRLKVSLDSRIDCEVKFSEALRGASSRAYIYLNSENGVTCPGILPMTAARNYASRRNVYFEQRHRLIPGTASNERFNKSCRIFPGSVWNRPAPVCIK</sequence>
<dbReference type="EMBL" id="CADCXV010001036">
    <property type="protein sequence ID" value="CAB0040570.1"/>
    <property type="molecule type" value="Genomic_DNA"/>
</dbReference>
<organism evidence="1 2">
    <name type="scientific">Trichogramma brassicae</name>
    <dbReference type="NCBI Taxonomy" id="86971"/>
    <lineage>
        <taxon>Eukaryota</taxon>
        <taxon>Metazoa</taxon>
        <taxon>Ecdysozoa</taxon>
        <taxon>Arthropoda</taxon>
        <taxon>Hexapoda</taxon>
        <taxon>Insecta</taxon>
        <taxon>Pterygota</taxon>
        <taxon>Neoptera</taxon>
        <taxon>Endopterygota</taxon>
        <taxon>Hymenoptera</taxon>
        <taxon>Apocrita</taxon>
        <taxon>Proctotrupomorpha</taxon>
        <taxon>Chalcidoidea</taxon>
        <taxon>Trichogrammatidae</taxon>
        <taxon>Trichogramma</taxon>
    </lineage>
</organism>
<gene>
    <name evidence="1" type="ORF">TBRA_LOCUS12271</name>
</gene>
<keyword evidence="2" id="KW-1185">Reference proteome</keyword>
<protein>
    <submittedName>
        <fullName evidence="1">Uncharacterized protein</fullName>
    </submittedName>
</protein>
<reference evidence="1 2" key="1">
    <citation type="submission" date="2020-02" db="EMBL/GenBank/DDBJ databases">
        <authorList>
            <person name="Ferguson B K."/>
        </authorList>
    </citation>
    <scope>NUCLEOTIDE SEQUENCE [LARGE SCALE GENOMIC DNA]</scope>
</reference>